<sequence length="121" mass="12925">MALGQALHRVAAELQADEIVTESQADPAIPAVSSADLWAALARLHTDWCIGWTLEAPADDLRAAEPRRAIDRLVRQVGSSTTPGSPLPAPGRCGSPTGRRYVAELRFVAVSVPEIDTVERS</sequence>
<gene>
    <name evidence="2" type="ORF">FHR38_006349</name>
</gene>
<feature type="region of interest" description="Disordered" evidence="1">
    <location>
        <begin position="76"/>
        <end position="95"/>
    </location>
</feature>
<evidence type="ECO:0000313" key="2">
    <source>
        <dbReference type="EMBL" id="MBB4962616.1"/>
    </source>
</evidence>
<name>A0A7W7SX91_9ACTN</name>
<dbReference type="AlphaFoldDB" id="A0A7W7SX91"/>
<dbReference type="EMBL" id="JACHJW010000001">
    <property type="protein sequence ID" value="MBB4962616.1"/>
    <property type="molecule type" value="Genomic_DNA"/>
</dbReference>
<proteinExistence type="predicted"/>
<accession>A0A7W7SX91</accession>
<organism evidence="2 3">
    <name type="scientific">Micromonospora polyrhachis</name>
    <dbReference type="NCBI Taxonomy" id="1282883"/>
    <lineage>
        <taxon>Bacteria</taxon>
        <taxon>Bacillati</taxon>
        <taxon>Actinomycetota</taxon>
        <taxon>Actinomycetes</taxon>
        <taxon>Micromonosporales</taxon>
        <taxon>Micromonosporaceae</taxon>
        <taxon>Micromonospora</taxon>
    </lineage>
</organism>
<evidence type="ECO:0000313" key="3">
    <source>
        <dbReference type="Proteomes" id="UP000578819"/>
    </source>
</evidence>
<evidence type="ECO:0000256" key="1">
    <source>
        <dbReference type="SAM" id="MobiDB-lite"/>
    </source>
</evidence>
<keyword evidence="3" id="KW-1185">Reference proteome</keyword>
<comment type="caution">
    <text evidence="2">The sequence shown here is derived from an EMBL/GenBank/DDBJ whole genome shotgun (WGS) entry which is preliminary data.</text>
</comment>
<dbReference type="RefSeq" id="WP_184538971.1">
    <property type="nucleotide sequence ID" value="NZ_JACHJW010000001.1"/>
</dbReference>
<dbReference type="Proteomes" id="UP000578819">
    <property type="component" value="Unassembled WGS sequence"/>
</dbReference>
<protein>
    <submittedName>
        <fullName evidence="2">Uncharacterized protein</fullName>
    </submittedName>
</protein>
<reference evidence="2 3" key="1">
    <citation type="submission" date="2020-08" db="EMBL/GenBank/DDBJ databases">
        <title>Sequencing the genomes of 1000 actinobacteria strains.</title>
        <authorList>
            <person name="Klenk H.-P."/>
        </authorList>
    </citation>
    <scope>NUCLEOTIDE SEQUENCE [LARGE SCALE GENOMIC DNA]</scope>
    <source>
        <strain evidence="2 3">DSM 45886</strain>
    </source>
</reference>